<dbReference type="SUPFAM" id="SSF158499">
    <property type="entry name" value="DnaD domain-like"/>
    <property type="match status" value="1"/>
</dbReference>
<keyword evidence="4" id="KW-1185">Reference proteome</keyword>
<evidence type="ECO:0000256" key="1">
    <source>
        <dbReference type="SAM" id="MobiDB-lite"/>
    </source>
</evidence>
<gene>
    <name evidence="3" type="ORF">PLE3_47</name>
</gene>
<dbReference type="KEGG" id="vg:29056565"/>
<protein>
    <recommendedName>
        <fullName evidence="2">DnaB/C C-terminal domain-containing protein</fullName>
    </recommendedName>
</protein>
<dbReference type="NCBIfam" id="TIGR01446">
    <property type="entry name" value="DnaD_dom"/>
    <property type="match status" value="1"/>
</dbReference>
<dbReference type="RefSeq" id="YP_009292687.1">
    <property type="nucleotide sequence ID" value="NC_031125.1"/>
</dbReference>
<dbReference type="InterPro" id="IPR006343">
    <property type="entry name" value="DnaB/C_C"/>
</dbReference>
<feature type="compositionally biased region" description="Polar residues" evidence="1">
    <location>
        <begin position="94"/>
        <end position="115"/>
    </location>
</feature>
<feature type="compositionally biased region" description="Basic and acidic residues" evidence="1">
    <location>
        <begin position="143"/>
        <end position="153"/>
    </location>
</feature>
<dbReference type="OrthoDB" id="17618at10239"/>
<dbReference type="InterPro" id="IPR053162">
    <property type="entry name" value="DnaD"/>
</dbReference>
<accession>A0A1B0Y2R2</accession>
<dbReference type="InterPro" id="IPR034829">
    <property type="entry name" value="DnaD-like_sf"/>
</dbReference>
<evidence type="ECO:0000313" key="3">
    <source>
        <dbReference type="EMBL" id="ANJ65446.1"/>
    </source>
</evidence>
<reference evidence="3 4" key="1">
    <citation type="submission" date="2016-02" db="EMBL/GenBank/DDBJ databases">
        <authorList>
            <person name="Wen L."/>
            <person name="He K."/>
            <person name="Yang H."/>
        </authorList>
    </citation>
    <scope>NUCLEOTIDE SEQUENCE [LARGE SCALE GENOMIC DNA]</scope>
</reference>
<feature type="domain" description="DnaB/C C-terminal" evidence="2">
    <location>
        <begin position="183"/>
        <end position="258"/>
    </location>
</feature>
<feature type="compositionally biased region" description="Polar residues" evidence="1">
    <location>
        <begin position="123"/>
        <end position="142"/>
    </location>
</feature>
<evidence type="ECO:0000259" key="2">
    <source>
        <dbReference type="Pfam" id="PF07261"/>
    </source>
</evidence>
<sequence>MDLFKLIREFYIQQSVNPLSTGQIALWHGLVYQCNQLGWPSEFNMPNRTLETLTGLSRQGIVKARNALKQSGLIDFQTNGVKATTYSVIDISRKLSTSDSRQPSSQADGSVSNSRQHSRQPSRQHSLQGSLQPSRQHSSTYTKQDETKLDKTKRQQTTAPVKAAERPAEEPSSSSSSILDICNFWEGNGFGQLSPFTRESLVDWVDDMRKAGSPEPEKLVLNALRTAVESNVRNYKYVNGILKNWESKRLLTVAAVDANDSERKTNQPQRRYGKPVRTEELPVWAQDGYKPKHKKVSEEDRAKLAEQMEQLKALGKKEDSK</sequence>
<evidence type="ECO:0000313" key="4">
    <source>
        <dbReference type="Proteomes" id="UP000204354"/>
    </source>
</evidence>
<feature type="region of interest" description="Disordered" evidence="1">
    <location>
        <begin position="94"/>
        <end position="176"/>
    </location>
</feature>
<name>A0A1B0Y2R2_9CAUD</name>
<dbReference type="EMBL" id="KU848186">
    <property type="protein sequence ID" value="ANJ65446.1"/>
    <property type="molecule type" value="Genomic_DNA"/>
</dbReference>
<dbReference type="Proteomes" id="UP000204354">
    <property type="component" value="Segment"/>
</dbReference>
<proteinExistence type="predicted"/>
<dbReference type="Pfam" id="PF07261">
    <property type="entry name" value="DnaB_2"/>
    <property type="match status" value="1"/>
</dbReference>
<dbReference type="PANTHER" id="PTHR37293:SF5">
    <property type="entry name" value="DNA REPLICATION PROTEIN"/>
    <property type="match status" value="1"/>
</dbReference>
<dbReference type="GeneID" id="29056565"/>
<organism evidence="3 4">
    <name type="scientific">Lactobacillus phage PLE3</name>
    <dbReference type="NCBI Taxonomy" id="1815510"/>
    <lineage>
        <taxon>Viruses</taxon>
        <taxon>Duplodnaviria</taxon>
        <taxon>Heunggongvirae</taxon>
        <taxon>Uroviricota</taxon>
        <taxon>Caudoviricetes</taxon>
        <taxon>Pleetrevirus</taxon>
        <taxon>Pleetrevirus PLE3</taxon>
    </lineage>
</organism>
<dbReference type="Gene3D" id="1.10.10.630">
    <property type="entry name" value="DnaD domain-like"/>
    <property type="match status" value="1"/>
</dbReference>
<dbReference type="PANTHER" id="PTHR37293">
    <property type="entry name" value="PHAGE REPLICATION PROTEIN-RELATED"/>
    <property type="match status" value="1"/>
</dbReference>